<dbReference type="Gene3D" id="3.40.50.2300">
    <property type="match status" value="2"/>
</dbReference>
<dbReference type="Pfam" id="PF13458">
    <property type="entry name" value="Peripla_BP_6"/>
    <property type="match status" value="1"/>
</dbReference>
<name>A0A2S0WRS7_9ACTN</name>
<dbReference type="CDD" id="cd06343">
    <property type="entry name" value="PBP1_ABC_ligand_binding-like"/>
    <property type="match status" value="1"/>
</dbReference>
<dbReference type="EMBL" id="CP026952">
    <property type="protein sequence ID" value="AWB93944.1"/>
    <property type="molecule type" value="Genomic_DNA"/>
</dbReference>
<proteinExistence type="inferred from homology"/>
<accession>A0A2S0WRS7</accession>
<dbReference type="InterPro" id="IPR028082">
    <property type="entry name" value="Peripla_BP_I"/>
</dbReference>
<evidence type="ECO:0000313" key="5">
    <source>
        <dbReference type="Proteomes" id="UP000244384"/>
    </source>
</evidence>
<evidence type="ECO:0000313" key="4">
    <source>
        <dbReference type="EMBL" id="AWB93944.1"/>
    </source>
</evidence>
<dbReference type="PANTHER" id="PTHR47235:SF1">
    <property type="entry name" value="BLR6548 PROTEIN"/>
    <property type="match status" value="1"/>
</dbReference>
<evidence type="ECO:0000256" key="1">
    <source>
        <dbReference type="ARBA" id="ARBA00010062"/>
    </source>
</evidence>
<dbReference type="KEGG" id="aez:C3E78_17985"/>
<keyword evidence="2" id="KW-0732">Signal</keyword>
<comment type="similarity">
    <text evidence="1">Belongs to the leucine-binding protein family.</text>
</comment>
<organism evidence="4 5">
    <name type="scientific">Aeromicrobium chenweiae</name>
    <dbReference type="NCBI Taxonomy" id="2079793"/>
    <lineage>
        <taxon>Bacteria</taxon>
        <taxon>Bacillati</taxon>
        <taxon>Actinomycetota</taxon>
        <taxon>Actinomycetes</taxon>
        <taxon>Propionibacteriales</taxon>
        <taxon>Nocardioidaceae</taxon>
        <taxon>Aeromicrobium</taxon>
    </lineage>
</organism>
<dbReference type="InterPro" id="IPR028081">
    <property type="entry name" value="Leu-bd"/>
</dbReference>
<dbReference type="RefSeq" id="WP_108580656.1">
    <property type="nucleotide sequence ID" value="NZ_CP026952.1"/>
</dbReference>
<dbReference type="SUPFAM" id="SSF53822">
    <property type="entry name" value="Periplasmic binding protein-like I"/>
    <property type="match status" value="1"/>
</dbReference>
<sequence length="430" mass="45216">MPSSLPRLRRSVTAIASLGLIGTLAACGGGDSDSSGSAPGVTDTSIVVGTHHPLTGPAAAGYSTISPATKAYFDYVNDNGGVHGRTIKYLVEDDGYNPANTQTVVRELVLKDKVFAIVNGLGTPTHTGVLDFLKTNKVPDLFVASGSRSWNQAEKYPTTYGFQADYTTETKVQATYIKENLAGKKICFLGQDDDFGEDALMGLTQVLGDDGVAERQKYVTSNTNLAPQIGKLKAAGCEVVSLATVPGFTALAVGTAARLKFQPQWISTSVGADYATLSAALGEAAPLLEGFLSTNYLPSAFDESDPWITLFRKINKEHNGDKPFTGNTVYGMTVGYLFVQALQETGKDLTREGLLETIESGALDGPGLTSPRFSKDDHAGYGGAQMAKVTGDSQDYFGPVYATDDEAGTEVTVFDGTATAPPADGIPTAK</sequence>
<dbReference type="PROSITE" id="PS51257">
    <property type="entry name" value="PROKAR_LIPOPROTEIN"/>
    <property type="match status" value="1"/>
</dbReference>
<reference evidence="5" key="1">
    <citation type="submission" date="2018-01" db="EMBL/GenBank/DDBJ databases">
        <authorList>
            <person name="Li J."/>
        </authorList>
    </citation>
    <scope>NUCLEOTIDE SEQUENCE [LARGE SCALE GENOMIC DNA]</scope>
    <source>
        <strain evidence="5">592</strain>
    </source>
</reference>
<dbReference type="AlphaFoldDB" id="A0A2S0WRS7"/>
<gene>
    <name evidence="4" type="ORF">C3E78_17985</name>
</gene>
<feature type="domain" description="Leucine-binding protein" evidence="3">
    <location>
        <begin position="46"/>
        <end position="390"/>
    </location>
</feature>
<dbReference type="PANTHER" id="PTHR47235">
    <property type="entry name" value="BLR6548 PROTEIN"/>
    <property type="match status" value="1"/>
</dbReference>
<evidence type="ECO:0000256" key="2">
    <source>
        <dbReference type="ARBA" id="ARBA00022729"/>
    </source>
</evidence>
<accession>A0A5F2EVR2</accession>
<dbReference type="OrthoDB" id="7337537at2"/>
<dbReference type="Proteomes" id="UP000244384">
    <property type="component" value="Chromosome"/>
</dbReference>
<protein>
    <submittedName>
        <fullName evidence="4">ABC transporter substrate-binding protein</fullName>
    </submittedName>
</protein>
<keyword evidence="5" id="KW-1185">Reference proteome</keyword>
<evidence type="ECO:0000259" key="3">
    <source>
        <dbReference type="Pfam" id="PF13458"/>
    </source>
</evidence>